<name>A0A6G1CZP1_9ORYZ</name>
<dbReference type="Proteomes" id="UP000479710">
    <property type="component" value="Unassembled WGS sequence"/>
</dbReference>
<sequence length="117" mass="11449">MLPSHTALALADKNHVVNGRKSIPVPLVDVGNSGELREEVGHGVAGGGRAQVEAVHGVVLLTKMADGGEGVAVGAGEVDGIGAAGDEDVVVVTAGVLLLAVGEAIDCRGSPRRGGAA</sequence>
<reference evidence="1 2" key="1">
    <citation type="submission" date="2019-11" db="EMBL/GenBank/DDBJ databases">
        <title>Whole genome sequence of Oryza granulata.</title>
        <authorList>
            <person name="Li W."/>
        </authorList>
    </citation>
    <scope>NUCLEOTIDE SEQUENCE [LARGE SCALE GENOMIC DNA]</scope>
    <source>
        <strain evidence="2">cv. Menghai</strain>
        <tissue evidence="1">Leaf</tissue>
    </source>
</reference>
<protein>
    <submittedName>
        <fullName evidence="1">Uncharacterized protein</fullName>
    </submittedName>
</protein>
<organism evidence="1 2">
    <name type="scientific">Oryza meyeriana var. granulata</name>
    <dbReference type="NCBI Taxonomy" id="110450"/>
    <lineage>
        <taxon>Eukaryota</taxon>
        <taxon>Viridiplantae</taxon>
        <taxon>Streptophyta</taxon>
        <taxon>Embryophyta</taxon>
        <taxon>Tracheophyta</taxon>
        <taxon>Spermatophyta</taxon>
        <taxon>Magnoliopsida</taxon>
        <taxon>Liliopsida</taxon>
        <taxon>Poales</taxon>
        <taxon>Poaceae</taxon>
        <taxon>BOP clade</taxon>
        <taxon>Oryzoideae</taxon>
        <taxon>Oryzeae</taxon>
        <taxon>Oryzinae</taxon>
        <taxon>Oryza</taxon>
        <taxon>Oryza meyeriana</taxon>
    </lineage>
</organism>
<dbReference type="AlphaFoldDB" id="A0A6G1CZP1"/>
<keyword evidence="2" id="KW-1185">Reference proteome</keyword>
<dbReference type="EMBL" id="SPHZ02000007">
    <property type="protein sequence ID" value="KAF0905599.1"/>
    <property type="molecule type" value="Genomic_DNA"/>
</dbReference>
<evidence type="ECO:0000313" key="1">
    <source>
        <dbReference type="EMBL" id="KAF0905599.1"/>
    </source>
</evidence>
<proteinExistence type="predicted"/>
<gene>
    <name evidence="1" type="ORF">E2562_007387</name>
</gene>
<comment type="caution">
    <text evidence="1">The sequence shown here is derived from an EMBL/GenBank/DDBJ whole genome shotgun (WGS) entry which is preliminary data.</text>
</comment>
<evidence type="ECO:0000313" key="2">
    <source>
        <dbReference type="Proteomes" id="UP000479710"/>
    </source>
</evidence>
<accession>A0A6G1CZP1</accession>